<proteinExistence type="predicted"/>
<evidence type="ECO:0000256" key="1">
    <source>
        <dbReference type="SAM" id="Phobius"/>
    </source>
</evidence>
<protein>
    <submittedName>
        <fullName evidence="2">Uncharacterized protein</fullName>
    </submittedName>
</protein>
<sequence length="36" mass="4262">MIMNPFEQYTVIIGILAILLEGVSYVRDFVYKLFHK</sequence>
<gene>
    <name evidence="2" type="ORF">GALL_533660</name>
</gene>
<feature type="transmembrane region" description="Helical" evidence="1">
    <location>
        <begin position="6"/>
        <end position="26"/>
    </location>
</feature>
<keyword evidence="1" id="KW-1133">Transmembrane helix</keyword>
<dbReference type="EMBL" id="MLJW01007606">
    <property type="protein sequence ID" value="OIQ65077.1"/>
    <property type="molecule type" value="Genomic_DNA"/>
</dbReference>
<organism evidence="2">
    <name type="scientific">mine drainage metagenome</name>
    <dbReference type="NCBI Taxonomy" id="410659"/>
    <lineage>
        <taxon>unclassified sequences</taxon>
        <taxon>metagenomes</taxon>
        <taxon>ecological metagenomes</taxon>
    </lineage>
</organism>
<dbReference type="AlphaFoldDB" id="A0A1J5PND1"/>
<keyword evidence="1" id="KW-0812">Transmembrane</keyword>
<name>A0A1J5PND1_9ZZZZ</name>
<evidence type="ECO:0000313" key="2">
    <source>
        <dbReference type="EMBL" id="OIQ65077.1"/>
    </source>
</evidence>
<accession>A0A1J5PND1</accession>
<comment type="caution">
    <text evidence="2">The sequence shown here is derived from an EMBL/GenBank/DDBJ whole genome shotgun (WGS) entry which is preliminary data.</text>
</comment>
<keyword evidence="1" id="KW-0472">Membrane</keyword>
<reference evidence="2" key="1">
    <citation type="submission" date="2016-10" db="EMBL/GenBank/DDBJ databases">
        <title>Sequence of Gallionella enrichment culture.</title>
        <authorList>
            <person name="Poehlein A."/>
            <person name="Muehling M."/>
            <person name="Daniel R."/>
        </authorList>
    </citation>
    <scope>NUCLEOTIDE SEQUENCE</scope>
</reference>